<evidence type="ECO:0000313" key="2">
    <source>
        <dbReference type="EMBL" id="CAH2065225.1"/>
    </source>
</evidence>
<gene>
    <name evidence="2" type="ORF">TAV2_LOCUS17070</name>
</gene>
<evidence type="ECO:0000313" key="3">
    <source>
        <dbReference type="Proteomes" id="UP000836841"/>
    </source>
</evidence>
<dbReference type="AlphaFoldDB" id="A0AAU9SK93"/>
<proteinExistence type="predicted"/>
<name>A0AAU9SK93_THLAR</name>
<protein>
    <submittedName>
        <fullName evidence="2">Uncharacterized protein</fullName>
    </submittedName>
</protein>
<keyword evidence="3" id="KW-1185">Reference proteome</keyword>
<dbReference type="Proteomes" id="UP000836841">
    <property type="component" value="Chromosome 5"/>
</dbReference>
<dbReference type="EMBL" id="OU466861">
    <property type="protein sequence ID" value="CAH2065225.1"/>
    <property type="molecule type" value="Genomic_DNA"/>
</dbReference>
<accession>A0AAU9SK93</accession>
<dbReference type="PANTHER" id="PTHR35304">
    <property type="entry name" value="OS05G0120300 PROTEIN-RELATED"/>
    <property type="match status" value="1"/>
</dbReference>
<feature type="compositionally biased region" description="Basic and acidic residues" evidence="1">
    <location>
        <begin position="76"/>
        <end position="117"/>
    </location>
</feature>
<feature type="compositionally biased region" description="Basic residues" evidence="1">
    <location>
        <begin position="124"/>
        <end position="138"/>
    </location>
</feature>
<reference evidence="2 3" key="1">
    <citation type="submission" date="2022-03" db="EMBL/GenBank/DDBJ databases">
        <authorList>
            <person name="Nunn A."/>
            <person name="Chopra R."/>
            <person name="Nunn A."/>
            <person name="Contreras Garrido A."/>
        </authorList>
    </citation>
    <scope>NUCLEOTIDE SEQUENCE [LARGE SCALE GENOMIC DNA]</scope>
</reference>
<evidence type="ECO:0000256" key="1">
    <source>
        <dbReference type="SAM" id="MobiDB-lite"/>
    </source>
</evidence>
<organism evidence="2 3">
    <name type="scientific">Thlaspi arvense</name>
    <name type="common">Field penny-cress</name>
    <dbReference type="NCBI Taxonomy" id="13288"/>
    <lineage>
        <taxon>Eukaryota</taxon>
        <taxon>Viridiplantae</taxon>
        <taxon>Streptophyta</taxon>
        <taxon>Embryophyta</taxon>
        <taxon>Tracheophyta</taxon>
        <taxon>Spermatophyta</taxon>
        <taxon>Magnoliopsida</taxon>
        <taxon>eudicotyledons</taxon>
        <taxon>Gunneridae</taxon>
        <taxon>Pentapetalae</taxon>
        <taxon>rosids</taxon>
        <taxon>malvids</taxon>
        <taxon>Brassicales</taxon>
        <taxon>Brassicaceae</taxon>
        <taxon>Thlaspideae</taxon>
        <taxon>Thlaspi</taxon>
    </lineage>
</organism>
<feature type="region of interest" description="Disordered" evidence="1">
    <location>
        <begin position="76"/>
        <end position="138"/>
    </location>
</feature>
<dbReference type="PANTHER" id="PTHR35304:SF1">
    <property type="entry name" value="OS05G0120300 PROTEIN"/>
    <property type="match status" value="1"/>
</dbReference>
<sequence length="164" mass="18731">MASTCIGDCLNIKSDVDCVRPGTTYATLYKWPEAEVEFVRSISRGGSQSRRSSVAVDSIYCRQMYLRSYTFSVKEDNKDAREDQDGNDVGDTRNERKCSKGREDQDGNEAGDRRNERSCSGGRERKRAVKNSRRTSKTMPHRAFVERLIWKCFSCVFSTKVNVE</sequence>